<organism evidence="1 2">
    <name type="scientific">Orbilia oligospora</name>
    <name type="common">Nematode-trapping fungus</name>
    <name type="synonym">Arthrobotrys oligospora</name>
    <dbReference type="NCBI Taxonomy" id="2813651"/>
    <lineage>
        <taxon>Eukaryota</taxon>
        <taxon>Fungi</taxon>
        <taxon>Dikarya</taxon>
        <taxon>Ascomycota</taxon>
        <taxon>Pezizomycotina</taxon>
        <taxon>Orbiliomycetes</taxon>
        <taxon>Orbiliales</taxon>
        <taxon>Orbiliaceae</taxon>
        <taxon>Orbilia</taxon>
    </lineage>
</organism>
<evidence type="ECO:0000313" key="2">
    <source>
        <dbReference type="Proteomes" id="UP000297595"/>
    </source>
</evidence>
<accession>A0A8H2DTU9</accession>
<gene>
    <name evidence="1" type="ORF">EYR41_008720</name>
</gene>
<evidence type="ECO:0000313" key="1">
    <source>
        <dbReference type="EMBL" id="TGJ67145.1"/>
    </source>
</evidence>
<sequence>MKGFQACVGESVEAIGTSSAPSIFSSFGDLTGDTKGVKRVLSPGTPELFWDFGLLTRSWDFKPRICDTKGIPQTGLWQNVGAEVSRRF</sequence>
<proteinExistence type="predicted"/>
<comment type="caution">
    <text evidence="1">The sequence shown here is derived from an EMBL/GenBank/DDBJ whole genome shotgun (WGS) entry which is preliminary data.</text>
</comment>
<dbReference type="EMBL" id="SOZJ01000005">
    <property type="protein sequence ID" value="TGJ67145.1"/>
    <property type="molecule type" value="Genomic_DNA"/>
</dbReference>
<reference evidence="1 2" key="1">
    <citation type="submission" date="2019-03" db="EMBL/GenBank/DDBJ databases">
        <title>Nematode-trapping fungi genome.</title>
        <authorList>
            <person name="Vidal-Diez De Ulzurrun G."/>
        </authorList>
    </citation>
    <scope>NUCLEOTIDE SEQUENCE [LARGE SCALE GENOMIC DNA]</scope>
    <source>
        <strain evidence="1 2">TWF154</strain>
    </source>
</reference>
<name>A0A8H2DTU9_ORBOL</name>
<dbReference type="Proteomes" id="UP000297595">
    <property type="component" value="Unassembled WGS sequence"/>
</dbReference>
<dbReference type="AlphaFoldDB" id="A0A8H2DTU9"/>
<protein>
    <submittedName>
        <fullName evidence="1">Uncharacterized protein</fullName>
    </submittedName>
</protein>